<evidence type="ECO:0000313" key="5">
    <source>
        <dbReference type="EMBL" id="MBR0598493.1"/>
    </source>
</evidence>
<feature type="region of interest" description="Disordered" evidence="2">
    <location>
        <begin position="24"/>
        <end position="84"/>
    </location>
</feature>
<evidence type="ECO:0000256" key="3">
    <source>
        <dbReference type="SAM" id="SignalP"/>
    </source>
</evidence>
<organism evidence="5 6">
    <name type="scientific">Sinanaerobacter chloroacetimidivorans</name>
    <dbReference type="NCBI Taxonomy" id="2818044"/>
    <lineage>
        <taxon>Bacteria</taxon>
        <taxon>Bacillati</taxon>
        <taxon>Bacillota</taxon>
        <taxon>Clostridia</taxon>
        <taxon>Peptostreptococcales</taxon>
        <taxon>Anaerovoracaceae</taxon>
        <taxon>Sinanaerobacter</taxon>
    </lineage>
</organism>
<protein>
    <submittedName>
        <fullName evidence="5">S-layer homology domain-containing protein</fullName>
    </submittedName>
</protein>
<evidence type="ECO:0000259" key="4">
    <source>
        <dbReference type="PROSITE" id="PS51272"/>
    </source>
</evidence>
<name>A0A8J8B194_9FIRM</name>
<evidence type="ECO:0000313" key="6">
    <source>
        <dbReference type="Proteomes" id="UP000675664"/>
    </source>
</evidence>
<gene>
    <name evidence="5" type="ORF">KCX82_11440</name>
</gene>
<dbReference type="Pfam" id="PF00395">
    <property type="entry name" value="SLH"/>
    <property type="match status" value="2"/>
</dbReference>
<keyword evidence="3" id="KW-0732">Signal</keyword>
<feature type="domain" description="SLH" evidence="4">
    <location>
        <begin position="117"/>
        <end position="180"/>
    </location>
</feature>
<dbReference type="PROSITE" id="PS51272">
    <property type="entry name" value="SLH"/>
    <property type="match status" value="2"/>
</dbReference>
<reference evidence="5" key="1">
    <citation type="submission" date="2021-04" db="EMBL/GenBank/DDBJ databases">
        <title>Sinoanaerobacter chloroacetimidivorans sp. nov., an obligate anaerobic bacterium isolated from anaerobic sludge.</title>
        <authorList>
            <person name="Bao Y."/>
        </authorList>
    </citation>
    <scope>NUCLEOTIDE SEQUENCE</scope>
    <source>
        <strain evidence="5">BAD-6</strain>
    </source>
</reference>
<keyword evidence="6" id="KW-1185">Reference proteome</keyword>
<proteinExistence type="predicted"/>
<feature type="chain" id="PRO_5038810936" evidence="3">
    <location>
        <begin position="23"/>
        <end position="299"/>
    </location>
</feature>
<feature type="compositionally biased region" description="Low complexity" evidence="2">
    <location>
        <begin position="106"/>
        <end position="116"/>
    </location>
</feature>
<feature type="region of interest" description="Disordered" evidence="2">
    <location>
        <begin position="104"/>
        <end position="125"/>
    </location>
</feature>
<dbReference type="InterPro" id="IPR001119">
    <property type="entry name" value="SLH_dom"/>
</dbReference>
<feature type="compositionally biased region" description="Low complexity" evidence="2">
    <location>
        <begin position="40"/>
        <end position="68"/>
    </location>
</feature>
<feature type="domain" description="SLH" evidence="4">
    <location>
        <begin position="243"/>
        <end position="299"/>
    </location>
</feature>
<evidence type="ECO:0000256" key="2">
    <source>
        <dbReference type="SAM" id="MobiDB-lite"/>
    </source>
</evidence>
<dbReference type="Proteomes" id="UP000675664">
    <property type="component" value="Unassembled WGS sequence"/>
</dbReference>
<keyword evidence="1" id="KW-0677">Repeat</keyword>
<evidence type="ECO:0000256" key="1">
    <source>
        <dbReference type="ARBA" id="ARBA00022737"/>
    </source>
</evidence>
<sequence>MKNRTSILVIVFVMLLSMPVWAGASGSGDQSQTQAKSQEQDQIQDQTMLQDQTQDQDQTRLQDQAQDQDQTRLQDQKQTSVDQAVRDQARLQLRERLRISEAAKIQQQERQSTQEQAKAGSFSDAKQHWASEQIASAYSWGFINGYQDGTFKPDGDISGSEGIIMVSRMINCTNNTEDTTANDTEIDLNAVPVWAREMIQEQTASRIAAQSQLYGEEQLNRLQFAVMLAKALKLEPTLNSGENVIFLDQGNIPADDLGYINSLRILGIVEGSDGNFNPDKQVSRAEAASMLMRIVDSLE</sequence>
<dbReference type="AlphaFoldDB" id="A0A8J8B194"/>
<feature type="compositionally biased region" description="Polar residues" evidence="2">
    <location>
        <begin position="27"/>
        <end position="37"/>
    </location>
</feature>
<dbReference type="EMBL" id="JAGSND010000007">
    <property type="protein sequence ID" value="MBR0598493.1"/>
    <property type="molecule type" value="Genomic_DNA"/>
</dbReference>
<feature type="signal peptide" evidence="3">
    <location>
        <begin position="1"/>
        <end position="22"/>
    </location>
</feature>
<comment type="caution">
    <text evidence="5">The sequence shown here is derived from an EMBL/GenBank/DDBJ whole genome shotgun (WGS) entry which is preliminary data.</text>
</comment>
<dbReference type="RefSeq" id="WP_227018617.1">
    <property type="nucleotide sequence ID" value="NZ_JAGSND010000007.1"/>
</dbReference>
<reference evidence="5" key="2">
    <citation type="submission" date="2021-04" db="EMBL/GenBank/DDBJ databases">
        <authorList>
            <person name="Liu J."/>
        </authorList>
    </citation>
    <scope>NUCLEOTIDE SEQUENCE</scope>
    <source>
        <strain evidence="5">BAD-6</strain>
    </source>
</reference>
<accession>A0A8J8B194</accession>